<evidence type="ECO:0000313" key="8">
    <source>
        <dbReference type="EMBL" id="KAG7531212.1"/>
    </source>
</evidence>
<evidence type="ECO:0000256" key="7">
    <source>
        <dbReference type="PIRSR" id="PIRSR016020-2"/>
    </source>
</evidence>
<comment type="function">
    <text evidence="5">Catalyzes the interconversion between the alpha and beta anomers from at least three hexose 6-phosphate sugars (Glc6P, Gal6P, and Man6P).</text>
</comment>
<dbReference type="PIRSF" id="PIRSF016020">
    <property type="entry name" value="PHexose_mutarotase"/>
    <property type="match status" value="1"/>
</dbReference>
<keyword evidence="4 5" id="KW-0413">Isomerase</keyword>
<dbReference type="Gene3D" id="2.70.98.10">
    <property type="match status" value="1"/>
</dbReference>
<keyword evidence="9" id="KW-1185">Reference proteome</keyword>
<dbReference type="GO" id="GO:0030246">
    <property type="term" value="F:carbohydrate binding"/>
    <property type="evidence" value="ECO:0007669"/>
    <property type="project" value="UniProtKB-UniRule"/>
</dbReference>
<dbReference type="GO" id="GO:0005737">
    <property type="term" value="C:cytoplasm"/>
    <property type="evidence" value="ECO:0007669"/>
    <property type="project" value="TreeGrafter"/>
</dbReference>
<organism evidence="8 9">
    <name type="scientific">Filobasidium floriforme</name>
    <dbReference type="NCBI Taxonomy" id="5210"/>
    <lineage>
        <taxon>Eukaryota</taxon>
        <taxon>Fungi</taxon>
        <taxon>Dikarya</taxon>
        <taxon>Basidiomycota</taxon>
        <taxon>Agaricomycotina</taxon>
        <taxon>Tremellomycetes</taxon>
        <taxon>Filobasidiales</taxon>
        <taxon>Filobasidiaceae</taxon>
        <taxon>Filobasidium</taxon>
    </lineage>
</organism>
<dbReference type="Proteomes" id="UP000812966">
    <property type="component" value="Unassembled WGS sequence"/>
</dbReference>
<evidence type="ECO:0000256" key="4">
    <source>
        <dbReference type="ARBA" id="ARBA00023235"/>
    </source>
</evidence>
<dbReference type="EMBL" id="JABELV010000097">
    <property type="protein sequence ID" value="KAG7531212.1"/>
    <property type="molecule type" value="Genomic_DNA"/>
</dbReference>
<comment type="similarity">
    <text evidence="2 5">Belongs to the glucose-6-phosphate 1-epimerase family.</text>
</comment>
<feature type="binding site" evidence="7">
    <location>
        <position position="84"/>
    </location>
    <ligand>
        <name>substrate</name>
    </ligand>
</feature>
<feature type="binding site" evidence="7">
    <location>
        <position position="89"/>
    </location>
    <ligand>
        <name>substrate</name>
    </ligand>
</feature>
<feature type="active site" evidence="6">
    <location>
        <position position="295"/>
    </location>
</feature>
<dbReference type="GO" id="GO:0005975">
    <property type="term" value="P:carbohydrate metabolic process"/>
    <property type="evidence" value="ECO:0007669"/>
    <property type="project" value="InterPro"/>
</dbReference>
<evidence type="ECO:0000313" key="9">
    <source>
        <dbReference type="Proteomes" id="UP000812966"/>
    </source>
</evidence>
<reference evidence="8" key="1">
    <citation type="submission" date="2020-04" db="EMBL/GenBank/DDBJ databases">
        <title>Analysis of mating type loci in Filobasidium floriforme.</title>
        <authorList>
            <person name="Nowrousian M."/>
        </authorList>
    </citation>
    <scope>NUCLEOTIDE SEQUENCE</scope>
    <source>
        <strain evidence="8">CBS 6242</strain>
    </source>
</reference>
<dbReference type="SUPFAM" id="SSF74650">
    <property type="entry name" value="Galactose mutarotase-like"/>
    <property type="match status" value="1"/>
</dbReference>
<accession>A0A8K0NS64</accession>
<dbReference type="Pfam" id="PF01263">
    <property type="entry name" value="Aldose_epim"/>
    <property type="match status" value="2"/>
</dbReference>
<dbReference type="AlphaFoldDB" id="A0A8K0NS64"/>
<protein>
    <recommendedName>
        <fullName evidence="3 5">Glucose-6-phosphate 1-epimerase</fullName>
        <ecNumber evidence="3 5">5.1.3.15</ecNumber>
    </recommendedName>
</protein>
<evidence type="ECO:0000256" key="1">
    <source>
        <dbReference type="ARBA" id="ARBA00001096"/>
    </source>
</evidence>
<dbReference type="InterPro" id="IPR008183">
    <property type="entry name" value="Aldose_1/G6P_1-epimerase"/>
</dbReference>
<dbReference type="EC" id="5.1.3.15" evidence="3 5"/>
<comment type="catalytic activity">
    <reaction evidence="1">
        <text>alpha-D-glucose 6-phosphate = beta-D-glucose 6-phosphate</text>
        <dbReference type="Rhea" id="RHEA:16249"/>
        <dbReference type="ChEBI" id="CHEBI:58225"/>
        <dbReference type="ChEBI" id="CHEBI:58247"/>
        <dbReference type="EC" id="5.1.3.15"/>
    </reaction>
</comment>
<evidence type="ECO:0000256" key="5">
    <source>
        <dbReference type="PIRNR" id="PIRNR016020"/>
    </source>
</evidence>
<sequence length="320" mass="34785">MPVEKGSSIVKLSLPSVSLGSWIYYGATLTSWIAGGKERLFLSSKAALDGSKAIRGGIPICWPNFGPPPSADDETLVYHSKLAQHGFARNQTWTLDSVVMDRPEGVSVRFTLDPTPSIISIFPYPFHLSYVVTLTKHELSTDLHVVNPSAKDSLLAAAQTVSDAVTSALPTAVTGSESKPQDKGLRFQTLFHTYLAVSDSSTVKAQGLRSGLNYVDKIKGGSKEVWEGGDLKFDQAVDRVYYGKGKDDIVLVDGQDKLTVHSVEMPDITTWNPAEGAAKIADMEEGGEKRYVCLEPGRVDGHHTLQPGQELLMQQVLRIE</sequence>
<dbReference type="InterPro" id="IPR025532">
    <property type="entry name" value="G6P_1-epimerase"/>
</dbReference>
<evidence type="ECO:0000256" key="3">
    <source>
        <dbReference type="ARBA" id="ARBA00012083"/>
    </source>
</evidence>
<gene>
    <name evidence="8" type="ORF">FFLO_04516</name>
</gene>
<proteinExistence type="inferred from homology"/>
<dbReference type="GO" id="GO:0047938">
    <property type="term" value="F:glucose-6-phosphate 1-epimerase activity"/>
    <property type="evidence" value="ECO:0007669"/>
    <property type="project" value="UniProtKB-UniRule"/>
</dbReference>
<dbReference type="PANTHER" id="PTHR11122:SF13">
    <property type="entry name" value="GLUCOSE-6-PHOSPHATE 1-EPIMERASE"/>
    <property type="match status" value="1"/>
</dbReference>
<dbReference type="CDD" id="cd09020">
    <property type="entry name" value="D-hex-6-P-epi_like"/>
    <property type="match status" value="1"/>
</dbReference>
<feature type="binding site" evidence="7">
    <location>
        <position position="55"/>
    </location>
    <ligand>
        <name>substrate</name>
    </ligand>
</feature>
<dbReference type="InterPro" id="IPR011013">
    <property type="entry name" value="Gal_mutarotase_sf_dom"/>
</dbReference>
<dbReference type="InterPro" id="IPR014718">
    <property type="entry name" value="GH-type_carb-bd"/>
</dbReference>
<dbReference type="PANTHER" id="PTHR11122">
    <property type="entry name" value="APOSPORY-ASSOCIATED PROTEIN C-RELATED"/>
    <property type="match status" value="1"/>
</dbReference>
<name>A0A8K0NS64_9TREE</name>
<feature type="active site" evidence="6">
    <location>
        <position position="192"/>
    </location>
</feature>
<evidence type="ECO:0000256" key="6">
    <source>
        <dbReference type="PIRSR" id="PIRSR016020-1"/>
    </source>
</evidence>
<comment type="caution">
    <text evidence="8">The sequence shown here is derived from an EMBL/GenBank/DDBJ whole genome shotgun (WGS) entry which is preliminary data.</text>
</comment>
<evidence type="ECO:0000256" key="2">
    <source>
        <dbReference type="ARBA" id="ARBA00005866"/>
    </source>
</evidence>